<evidence type="ECO:0000256" key="4">
    <source>
        <dbReference type="ARBA" id="ARBA00022989"/>
    </source>
</evidence>
<feature type="transmembrane region" description="Helical" evidence="7">
    <location>
        <begin position="68"/>
        <end position="86"/>
    </location>
</feature>
<feature type="transmembrane region" description="Helical" evidence="7">
    <location>
        <begin position="324"/>
        <end position="348"/>
    </location>
</feature>
<feature type="transmembrane region" description="Helical" evidence="7">
    <location>
        <begin position="123"/>
        <end position="140"/>
    </location>
</feature>
<evidence type="ECO:0000256" key="5">
    <source>
        <dbReference type="ARBA" id="ARBA00023136"/>
    </source>
</evidence>
<organism evidence="8 9">
    <name type="scientific">Diploscapter pachys</name>
    <dbReference type="NCBI Taxonomy" id="2018661"/>
    <lineage>
        <taxon>Eukaryota</taxon>
        <taxon>Metazoa</taxon>
        <taxon>Ecdysozoa</taxon>
        <taxon>Nematoda</taxon>
        <taxon>Chromadorea</taxon>
        <taxon>Rhabditida</taxon>
        <taxon>Rhabditina</taxon>
        <taxon>Rhabditomorpha</taxon>
        <taxon>Rhabditoidea</taxon>
        <taxon>Rhabditidae</taxon>
        <taxon>Diploscapter</taxon>
    </lineage>
</organism>
<dbReference type="AlphaFoldDB" id="A0A2A2L9X9"/>
<evidence type="ECO:0008006" key="10">
    <source>
        <dbReference type="Google" id="ProtNLM"/>
    </source>
</evidence>
<feature type="transmembrane region" description="Helical" evidence="7">
    <location>
        <begin position="258"/>
        <end position="282"/>
    </location>
</feature>
<evidence type="ECO:0000256" key="2">
    <source>
        <dbReference type="ARBA" id="ARBA00008821"/>
    </source>
</evidence>
<feature type="compositionally biased region" description="Polar residues" evidence="6">
    <location>
        <begin position="33"/>
        <end position="43"/>
    </location>
</feature>
<keyword evidence="4 7" id="KW-1133">Transmembrane helix</keyword>
<keyword evidence="5 7" id="KW-0472">Membrane</keyword>
<evidence type="ECO:0000256" key="6">
    <source>
        <dbReference type="SAM" id="MobiDB-lite"/>
    </source>
</evidence>
<dbReference type="Pfam" id="PF00860">
    <property type="entry name" value="Xan_ur_permease"/>
    <property type="match status" value="1"/>
</dbReference>
<feature type="transmembrane region" description="Helical" evidence="7">
    <location>
        <begin position="462"/>
        <end position="485"/>
    </location>
</feature>
<dbReference type="OrthoDB" id="1641903at2759"/>
<dbReference type="GO" id="GO:0022857">
    <property type="term" value="F:transmembrane transporter activity"/>
    <property type="evidence" value="ECO:0007669"/>
    <property type="project" value="InterPro"/>
</dbReference>
<feature type="transmembrane region" description="Helical" evidence="7">
    <location>
        <begin position="160"/>
        <end position="179"/>
    </location>
</feature>
<comment type="similarity">
    <text evidence="2">Belongs to the nucleobase:cation symporter-2 (NCS2) (TC 2.A.40) family.</text>
</comment>
<feature type="region of interest" description="Disordered" evidence="6">
    <location>
        <begin position="1"/>
        <end position="54"/>
    </location>
</feature>
<sequence length="595" mass="65760">MILEPGPAWRDIELAPTVLTSGGNSRDKDDPGNSKNNMLSNGITRDAAGEEEEEEDTKKFKLHYKQSMLVISGILVIPFLVSQAVCPGEDLVELRVKLISSAFVTAGVTTLVQSTWGLRLPLLHGPTIIFIAPILAYSKLPENKCNATIHTYVPKEEYEGKLLTISGSLFLAILIMPIAGMTGLIGLFSKFLGPITITPLVILLVTETIPTIATKMGEHWVSIVTYGLLMSFILPLKDMKVPIPYYSFKYRKCCFHKFRIFGLFPYVFGIGISWLLCAILTWTNAASPSSYARTDKNISMIVLRESAWISVPYPGHFGFPKVEIGLFFGFLASSVACMVEALGCYALMATVSQQNRPPQSGINRAMICEGFGCALGALMGVGTGVNTYVNAISLIPVTKIACRVTMQLAGVQITFNLDLSTVDLRKPRNLIIMGMAIVMGLTIPEHFSNNPLTSGNKHVDSVFNMILTIEMLIGGFIAFVLDNVIPGATYAQRGLHKIDAPAQRIFNVNNDGYVFPSFVNKFLLRVRILCKLPFLPSAKEIERVEELRRQQGDRSHSIITSYINLICSLFTEILFVFLYHIIVEIRLGFGRFFSN</sequence>
<feature type="transmembrane region" description="Helical" evidence="7">
    <location>
        <begin position="191"/>
        <end position="213"/>
    </location>
</feature>
<keyword evidence="3 7" id="KW-0812">Transmembrane</keyword>
<name>A0A2A2L9X9_9BILA</name>
<dbReference type="EMBL" id="LIAE01007005">
    <property type="protein sequence ID" value="PAV82999.1"/>
    <property type="molecule type" value="Genomic_DNA"/>
</dbReference>
<evidence type="ECO:0000256" key="7">
    <source>
        <dbReference type="SAM" id="Phobius"/>
    </source>
</evidence>
<accession>A0A2A2L9X9</accession>
<feature type="transmembrane region" description="Helical" evidence="7">
    <location>
        <begin position="558"/>
        <end position="582"/>
    </location>
</feature>
<dbReference type="GO" id="GO:0016020">
    <property type="term" value="C:membrane"/>
    <property type="evidence" value="ECO:0007669"/>
    <property type="project" value="UniProtKB-SubCell"/>
</dbReference>
<reference evidence="8 9" key="1">
    <citation type="journal article" date="2017" name="Curr. Biol.">
        <title>Genome architecture and evolution of a unichromosomal asexual nematode.</title>
        <authorList>
            <person name="Fradin H."/>
            <person name="Zegar C."/>
            <person name="Gutwein M."/>
            <person name="Lucas J."/>
            <person name="Kovtun M."/>
            <person name="Corcoran D."/>
            <person name="Baugh L.R."/>
            <person name="Kiontke K."/>
            <person name="Gunsalus K."/>
            <person name="Fitch D.H."/>
            <person name="Piano F."/>
        </authorList>
    </citation>
    <scope>NUCLEOTIDE SEQUENCE [LARGE SCALE GENOMIC DNA]</scope>
    <source>
        <strain evidence="8">PF1309</strain>
    </source>
</reference>
<dbReference type="PANTHER" id="PTHR11119">
    <property type="entry name" value="XANTHINE-URACIL / VITAMIN C PERMEASE FAMILY MEMBER"/>
    <property type="match status" value="1"/>
</dbReference>
<evidence type="ECO:0000313" key="9">
    <source>
        <dbReference type="Proteomes" id="UP000218231"/>
    </source>
</evidence>
<keyword evidence="9" id="KW-1185">Reference proteome</keyword>
<dbReference type="Proteomes" id="UP000218231">
    <property type="component" value="Unassembled WGS sequence"/>
</dbReference>
<evidence type="ECO:0000256" key="3">
    <source>
        <dbReference type="ARBA" id="ARBA00022692"/>
    </source>
</evidence>
<proteinExistence type="inferred from homology"/>
<dbReference type="STRING" id="2018661.A0A2A2L9X9"/>
<comment type="caution">
    <text evidence="8">The sequence shown here is derived from an EMBL/GenBank/DDBJ whole genome shotgun (WGS) entry which is preliminary data.</text>
</comment>
<evidence type="ECO:0000256" key="1">
    <source>
        <dbReference type="ARBA" id="ARBA00004141"/>
    </source>
</evidence>
<comment type="subcellular location">
    <subcellularLocation>
        <location evidence="1">Membrane</location>
        <topology evidence="1">Multi-pass membrane protein</topology>
    </subcellularLocation>
</comment>
<gene>
    <name evidence="8" type="ORF">WR25_01886</name>
</gene>
<feature type="transmembrane region" description="Helical" evidence="7">
    <location>
        <begin position="430"/>
        <end position="447"/>
    </location>
</feature>
<evidence type="ECO:0000313" key="8">
    <source>
        <dbReference type="EMBL" id="PAV82999.1"/>
    </source>
</evidence>
<protein>
    <recommendedName>
        <fullName evidence="10">Solute carrier family 23 member 2</fullName>
    </recommendedName>
</protein>
<dbReference type="InterPro" id="IPR006043">
    <property type="entry name" value="NCS2"/>
</dbReference>